<evidence type="ECO:0000313" key="2">
    <source>
        <dbReference type="Proteomes" id="UP001468798"/>
    </source>
</evidence>
<keyword evidence="2" id="KW-1185">Reference proteome</keyword>
<evidence type="ECO:0000313" key="1">
    <source>
        <dbReference type="EMBL" id="MEM0578380.1"/>
    </source>
</evidence>
<reference evidence="1 2" key="1">
    <citation type="submission" date="2024-03" db="EMBL/GenBank/DDBJ databases">
        <title>Two novel species of the genus Flavobacterium exhibiting potentially degradation of complex polysaccharides.</title>
        <authorList>
            <person name="Lian X."/>
        </authorList>
    </citation>
    <scope>NUCLEOTIDE SEQUENCE [LARGE SCALE GENOMIC DNA]</scope>
    <source>
        <strain evidence="1 2">N6</strain>
    </source>
</reference>
<accession>A0ABU9NTI1</accession>
<organism evidence="1 2">
    <name type="scientific">Flavobacterium polysaccharolyticum</name>
    <dbReference type="NCBI Taxonomy" id="3133148"/>
    <lineage>
        <taxon>Bacteria</taxon>
        <taxon>Pseudomonadati</taxon>
        <taxon>Bacteroidota</taxon>
        <taxon>Flavobacteriia</taxon>
        <taxon>Flavobacteriales</taxon>
        <taxon>Flavobacteriaceae</taxon>
        <taxon>Flavobacterium</taxon>
    </lineage>
</organism>
<dbReference type="Proteomes" id="UP001468798">
    <property type="component" value="Unassembled WGS sequence"/>
</dbReference>
<dbReference type="EMBL" id="JBCGDP010000023">
    <property type="protein sequence ID" value="MEM0578380.1"/>
    <property type="molecule type" value="Genomic_DNA"/>
</dbReference>
<dbReference type="RefSeq" id="WP_342693198.1">
    <property type="nucleotide sequence ID" value="NZ_JBCGDP010000023.1"/>
</dbReference>
<gene>
    <name evidence="1" type="ORF">WFZ86_17890</name>
</gene>
<comment type="caution">
    <text evidence="1">The sequence shown here is derived from an EMBL/GenBank/DDBJ whole genome shotgun (WGS) entry which is preliminary data.</text>
</comment>
<protein>
    <submittedName>
        <fullName evidence="1">Uncharacterized protein</fullName>
    </submittedName>
</protein>
<name>A0ABU9NTI1_9FLAO</name>
<proteinExistence type="predicted"/>
<sequence length="42" mass="4500">MGTTVANELISNDVSAKNSEVKAALLALNYYDNFKLGTVPKV</sequence>